<gene>
    <name evidence="2" type="ORF">SAMN05444682_112126</name>
</gene>
<feature type="transmembrane region" description="Helical" evidence="1">
    <location>
        <begin position="83"/>
        <end position="103"/>
    </location>
</feature>
<feature type="transmembrane region" description="Helical" evidence="1">
    <location>
        <begin position="32"/>
        <end position="51"/>
    </location>
</feature>
<name>A0A1I3TDT1_9SPHI</name>
<feature type="transmembrane region" description="Helical" evidence="1">
    <location>
        <begin position="222"/>
        <end position="239"/>
    </location>
</feature>
<organism evidence="2 3">
    <name type="scientific">Parapedobacter indicus</name>
    <dbReference type="NCBI Taxonomy" id="1477437"/>
    <lineage>
        <taxon>Bacteria</taxon>
        <taxon>Pseudomonadati</taxon>
        <taxon>Bacteroidota</taxon>
        <taxon>Sphingobacteriia</taxon>
        <taxon>Sphingobacteriales</taxon>
        <taxon>Sphingobacteriaceae</taxon>
        <taxon>Parapedobacter</taxon>
    </lineage>
</organism>
<evidence type="ECO:0000313" key="3">
    <source>
        <dbReference type="Proteomes" id="UP000198670"/>
    </source>
</evidence>
<evidence type="ECO:0008006" key="4">
    <source>
        <dbReference type="Google" id="ProtNLM"/>
    </source>
</evidence>
<keyword evidence="3" id="KW-1185">Reference proteome</keyword>
<dbReference type="AlphaFoldDB" id="A0A1I3TDT1"/>
<proteinExistence type="predicted"/>
<feature type="transmembrane region" description="Helical" evidence="1">
    <location>
        <begin position="374"/>
        <end position="392"/>
    </location>
</feature>
<feature type="transmembrane region" description="Helical" evidence="1">
    <location>
        <begin position="7"/>
        <end position="26"/>
    </location>
</feature>
<accession>A0A1I3TDT1</accession>
<feature type="transmembrane region" description="Helical" evidence="1">
    <location>
        <begin position="124"/>
        <end position="142"/>
    </location>
</feature>
<feature type="transmembrane region" description="Helical" evidence="1">
    <location>
        <begin position="154"/>
        <end position="174"/>
    </location>
</feature>
<feature type="transmembrane region" description="Helical" evidence="1">
    <location>
        <begin position="58"/>
        <end position="77"/>
    </location>
</feature>
<keyword evidence="1" id="KW-0472">Membrane</keyword>
<reference evidence="2 3" key="1">
    <citation type="submission" date="2016-10" db="EMBL/GenBank/DDBJ databases">
        <authorList>
            <person name="de Groot N.N."/>
        </authorList>
    </citation>
    <scope>NUCLEOTIDE SEQUENCE [LARGE SCALE GENOMIC DNA]</scope>
    <source>
        <strain evidence="2 3">RK1</strain>
    </source>
</reference>
<keyword evidence="1" id="KW-0812">Transmembrane</keyword>
<evidence type="ECO:0000256" key="1">
    <source>
        <dbReference type="SAM" id="Phobius"/>
    </source>
</evidence>
<evidence type="ECO:0000313" key="2">
    <source>
        <dbReference type="EMBL" id="SFJ68770.1"/>
    </source>
</evidence>
<dbReference type="EMBL" id="FOQO01000012">
    <property type="protein sequence ID" value="SFJ68770.1"/>
    <property type="molecule type" value="Genomic_DNA"/>
</dbReference>
<feature type="transmembrane region" description="Helical" evidence="1">
    <location>
        <begin position="186"/>
        <end position="216"/>
    </location>
</feature>
<dbReference type="STRING" id="1477437.SAMN05444682_112126"/>
<protein>
    <recommendedName>
        <fullName evidence="4">O-Antigen ligase</fullName>
    </recommendedName>
</protein>
<dbReference type="Proteomes" id="UP000198670">
    <property type="component" value="Unassembled WGS sequence"/>
</dbReference>
<feature type="transmembrane region" description="Helical" evidence="1">
    <location>
        <begin position="322"/>
        <end position="339"/>
    </location>
</feature>
<sequence length="400" mass="45866">MIFVYGLFYIAPFIDALTGYLVLSDITSESSIGSPSQLLRGCLFLMSISFIRRSEANVFYFLLIYLVSVEILSFFLYLNFRGLIISLVTVYKLIYPVCIYLALKNLLSKQIYLFIDIKTFFFNSAFLYSIGIVIPFIFNIGFPTYEAGGFGTKGFFASGNGLGMFLGVILLFAYQQRIYTLSRKDLLKFCCILLAVFFVATKATAIFLLIFLGLLFLRLASWLRMLLISMLLIYVYISYNEIVGALKIMFDVIAYRYETSPDFLTFILSGRNVMIHQAFEEYSIEGLYALRPLIGSGAFLSFRDPSNNPQLFDMLESDLIDVFFMFGFIGVAIYCYIFFKPAVFFFRKKLWIPLLLFSTVLFHSILAGHVIFNGMSILGVILMYLYMSFGTFKRTRQNLS</sequence>
<keyword evidence="1" id="KW-1133">Transmembrane helix</keyword>